<gene>
    <name evidence="3" type="ORF">SE15_06540</name>
</gene>
<name>A0A0N8GQU7_9CHLR</name>
<evidence type="ECO:0000256" key="1">
    <source>
        <dbReference type="ARBA" id="ARBA00023239"/>
    </source>
</evidence>
<dbReference type="PANTHER" id="PTHR21240">
    <property type="entry name" value="2-AMINO-3-CARBOXYLMUCONATE-6-SEMIALDEHYDE DECARBOXYLASE"/>
    <property type="match status" value="1"/>
</dbReference>
<feature type="domain" description="Amidohydrolase-related" evidence="2">
    <location>
        <begin position="99"/>
        <end position="343"/>
    </location>
</feature>
<dbReference type="GO" id="GO:0019748">
    <property type="term" value="P:secondary metabolic process"/>
    <property type="evidence" value="ECO:0007669"/>
    <property type="project" value="TreeGrafter"/>
</dbReference>
<dbReference type="Proteomes" id="UP000050544">
    <property type="component" value="Unassembled WGS sequence"/>
</dbReference>
<keyword evidence="4" id="KW-1185">Reference proteome</keyword>
<dbReference type="PANTHER" id="PTHR21240:SF28">
    <property type="entry name" value="ISO-OROTATE DECARBOXYLASE (EUROFUNG)"/>
    <property type="match status" value="1"/>
</dbReference>
<evidence type="ECO:0000259" key="2">
    <source>
        <dbReference type="Pfam" id="PF04909"/>
    </source>
</evidence>
<evidence type="ECO:0000313" key="4">
    <source>
        <dbReference type="Proteomes" id="UP000050544"/>
    </source>
</evidence>
<accession>A0A0N8GQU7</accession>
<dbReference type="InterPro" id="IPR032465">
    <property type="entry name" value="ACMSD"/>
</dbReference>
<dbReference type="PATRIC" id="fig|869279.4.peg.1316"/>
<proteinExistence type="predicted"/>
<keyword evidence="1" id="KW-0456">Lyase</keyword>
<comment type="caution">
    <text evidence="3">The sequence shown here is derived from an EMBL/GenBank/DDBJ whole genome shotgun (WGS) entry which is preliminary data.</text>
</comment>
<dbReference type="SUPFAM" id="SSF51556">
    <property type="entry name" value="Metallo-dependent hydrolases"/>
    <property type="match status" value="1"/>
</dbReference>
<dbReference type="InterPro" id="IPR032466">
    <property type="entry name" value="Metal_Hydrolase"/>
</dbReference>
<dbReference type="GO" id="GO:0005737">
    <property type="term" value="C:cytoplasm"/>
    <property type="evidence" value="ECO:0007669"/>
    <property type="project" value="TreeGrafter"/>
</dbReference>
<dbReference type="Pfam" id="PF04909">
    <property type="entry name" value="Amidohydro_2"/>
    <property type="match status" value="1"/>
</dbReference>
<protein>
    <recommendedName>
        <fullName evidence="2">Amidohydrolase-related domain-containing protein</fullName>
    </recommendedName>
</protein>
<dbReference type="GO" id="GO:0016831">
    <property type="term" value="F:carboxy-lyase activity"/>
    <property type="evidence" value="ECO:0007669"/>
    <property type="project" value="InterPro"/>
</dbReference>
<dbReference type="GO" id="GO:0016787">
    <property type="term" value="F:hydrolase activity"/>
    <property type="evidence" value="ECO:0007669"/>
    <property type="project" value="InterPro"/>
</dbReference>
<organism evidence="3 4">
    <name type="scientific">Thermanaerothrix daxensis</name>
    <dbReference type="NCBI Taxonomy" id="869279"/>
    <lineage>
        <taxon>Bacteria</taxon>
        <taxon>Bacillati</taxon>
        <taxon>Chloroflexota</taxon>
        <taxon>Anaerolineae</taxon>
        <taxon>Anaerolineales</taxon>
        <taxon>Anaerolineaceae</taxon>
        <taxon>Thermanaerothrix</taxon>
    </lineage>
</organism>
<evidence type="ECO:0000313" key="3">
    <source>
        <dbReference type="EMBL" id="KPL84690.1"/>
    </source>
</evidence>
<sequence>MLLENYRPRSRLVTKVTQVLKPRFPIIDAHNHLGEPFGGGWDHKPLSQLLDLLDEAGVRVYVDLDGGWGEDILNTHLDYFKARAPERFRVFGGVDWSRWPELGNRFPDWAASRVRAQKERGADGLKIWKLLGLQVHDHEGKLVKVDDPRLDPIWDTASELGLPVLIHVADPVAFFDPVDETNERWEELHQHPDWVFTSPPYPPFSEILEAFYRLVKGHPRTIFIGAHVGCYAENLTWVGKMLDDCPNYYVDIAARLGELGRQPYSARRFFIKYQDRILFGSDMGPDLEVYRIYYRFLETDDEYFNYNPGDIPLQGRWFIYGVYLPDEVLAKIYYQNAQEVLGIEKLP</sequence>
<dbReference type="OrthoDB" id="8673173at2"/>
<dbReference type="STRING" id="869279.SE15_06540"/>
<dbReference type="Gene3D" id="3.20.20.140">
    <property type="entry name" value="Metal-dependent hydrolases"/>
    <property type="match status" value="1"/>
</dbReference>
<dbReference type="AlphaFoldDB" id="A0A0N8GQU7"/>
<dbReference type="InterPro" id="IPR006680">
    <property type="entry name" value="Amidohydro-rel"/>
</dbReference>
<reference evidence="3 4" key="1">
    <citation type="submission" date="2015-07" db="EMBL/GenBank/DDBJ databases">
        <title>Whole genome sequence of Thermanaerothrix daxensis DSM 23592.</title>
        <authorList>
            <person name="Hemp J."/>
            <person name="Ward L.M."/>
            <person name="Pace L.A."/>
            <person name="Fischer W.W."/>
        </authorList>
    </citation>
    <scope>NUCLEOTIDE SEQUENCE [LARGE SCALE GENOMIC DNA]</scope>
    <source>
        <strain evidence="3 4">GNS-1</strain>
    </source>
</reference>
<dbReference type="EMBL" id="LGKO01000002">
    <property type="protein sequence ID" value="KPL84690.1"/>
    <property type="molecule type" value="Genomic_DNA"/>
</dbReference>